<reference evidence="4" key="1">
    <citation type="submission" date="2025-08" db="UniProtKB">
        <authorList>
            <consortium name="RefSeq"/>
        </authorList>
    </citation>
    <scope>IDENTIFICATION</scope>
    <source>
        <tissue evidence="4">Whole organism</tissue>
    </source>
</reference>
<feature type="compositionally biased region" description="Polar residues" evidence="1">
    <location>
        <begin position="242"/>
        <end position="253"/>
    </location>
</feature>
<evidence type="ECO:0000256" key="1">
    <source>
        <dbReference type="SAM" id="MobiDB-lite"/>
    </source>
</evidence>
<feature type="region of interest" description="Disordered" evidence="1">
    <location>
        <begin position="371"/>
        <end position="546"/>
    </location>
</feature>
<feature type="region of interest" description="Disordered" evidence="1">
    <location>
        <begin position="174"/>
        <end position="196"/>
    </location>
</feature>
<dbReference type="OMA" id="CTEPAKE"/>
<sequence length="723" mass="78672">MKHNVKSLLLLLLVASACASPIPQGSVASSKPKESSVSATVVGRNNAIKNEVVVEKVNATTQGNNEKAEPVTKLETKAEVSQTKKPEVQKPQATEDPKIVAVAEDVPSAGAEIPPTEIADKVSVEQSNVDEDTTSAPTENDIPIRKESTDAKKNETSDPVIKILADALVAKKESQKVKDQEVNFPDQEVTENTPVDREEAVTEIFDLRDEDVTDKPIEEAVEEKISSHTLFRSESVDDESDTTTPSPETNPKSASEKEVAVDEIETTTLQPEGEKEIETAASGTQGVRINSKNFDKSELQIDQEQDATTIIPEVLRDESDDGVTDIPVEEEANEEDVSFKFAAPIEIVEVSDSGASDLVFKDSAPIEIVEITETPEPVESGIVPEKSADVKSASDAEVSETTEAQPQVIEKVALEDKSKVESSSDTEEEATIEVSKVLGADVIQENSQDEDKLGSKVQPQEEEKPIASKTQPASDGDYWARMRDTPSSGINSSEPSTAVASEEPTIPEAEATTQRSPDDNSQDAVERDQTVEKETSSTVVEDGVKDEIVKDEAKIEAGNDSIKKVEDELEKIVKGVAKADTVVTVKDVGEKEIVKEDAKKTEEIIKEAEKKPEEIIKEAEKKPEEAVKEAEKKSDEAVKEAEKKPGEPGKEAEKKPEEAGKEAEKKPEEAVEEAEKKPEEVKESPNENQKVVAVNSQRSQTDPLQEGNQVQFQEDNSLQRRLV</sequence>
<feature type="compositionally biased region" description="Low complexity" evidence="1">
    <location>
        <begin position="502"/>
        <end position="513"/>
    </location>
</feature>
<dbReference type="GeneID" id="108682941"/>
<evidence type="ECO:0000313" key="4">
    <source>
        <dbReference type="RefSeq" id="XP_018027694.1"/>
    </source>
</evidence>
<keyword evidence="3" id="KW-1185">Reference proteome</keyword>
<feature type="compositionally biased region" description="Basic and acidic residues" evidence="1">
    <location>
        <begin position="142"/>
        <end position="155"/>
    </location>
</feature>
<feature type="compositionally biased region" description="Basic and acidic residues" evidence="1">
    <location>
        <begin position="412"/>
        <end position="422"/>
    </location>
</feature>
<evidence type="ECO:0000313" key="3">
    <source>
        <dbReference type="Proteomes" id="UP000694843"/>
    </source>
</evidence>
<feature type="compositionally biased region" description="Basic and acidic residues" evidence="1">
    <location>
        <begin position="524"/>
        <end position="535"/>
    </location>
</feature>
<gene>
    <name evidence="4" type="primary">LOC108682941</name>
</gene>
<feature type="compositionally biased region" description="Polar residues" evidence="1">
    <location>
        <begin position="686"/>
        <end position="716"/>
    </location>
</feature>
<dbReference type="Proteomes" id="UP000694843">
    <property type="component" value="Unplaced"/>
</dbReference>
<feature type="region of interest" description="Disordered" evidence="1">
    <location>
        <begin position="23"/>
        <end position="42"/>
    </location>
</feature>
<feature type="compositionally biased region" description="Basic and acidic residues" evidence="1">
    <location>
        <begin position="608"/>
        <end position="685"/>
    </location>
</feature>
<accession>A0A8B7PNB4</accession>
<dbReference type="KEGG" id="hazt:108682941"/>
<feature type="region of interest" description="Disordered" evidence="1">
    <location>
        <begin position="221"/>
        <end position="297"/>
    </location>
</feature>
<feature type="compositionally biased region" description="Polar residues" evidence="1">
    <location>
        <begin position="485"/>
        <end position="499"/>
    </location>
</feature>
<dbReference type="PROSITE" id="PS51257">
    <property type="entry name" value="PROKAR_LIPOPROTEIN"/>
    <property type="match status" value="1"/>
</dbReference>
<dbReference type="AlphaFoldDB" id="A0A8B7PNB4"/>
<evidence type="ECO:0000256" key="2">
    <source>
        <dbReference type="SAM" id="SignalP"/>
    </source>
</evidence>
<feature type="chain" id="PRO_5034810788" evidence="2">
    <location>
        <begin position="20"/>
        <end position="723"/>
    </location>
</feature>
<organism evidence="3 4">
    <name type="scientific">Hyalella azteca</name>
    <name type="common">Amphipod</name>
    <dbReference type="NCBI Taxonomy" id="294128"/>
    <lineage>
        <taxon>Eukaryota</taxon>
        <taxon>Metazoa</taxon>
        <taxon>Ecdysozoa</taxon>
        <taxon>Arthropoda</taxon>
        <taxon>Crustacea</taxon>
        <taxon>Multicrustacea</taxon>
        <taxon>Malacostraca</taxon>
        <taxon>Eumalacostraca</taxon>
        <taxon>Peracarida</taxon>
        <taxon>Amphipoda</taxon>
        <taxon>Senticaudata</taxon>
        <taxon>Talitrida</taxon>
        <taxon>Talitroidea</taxon>
        <taxon>Hyalellidae</taxon>
        <taxon>Hyalella</taxon>
    </lineage>
</organism>
<proteinExistence type="predicted"/>
<feature type="signal peptide" evidence="2">
    <location>
        <begin position="1"/>
        <end position="19"/>
    </location>
</feature>
<name>A0A8B7PNB4_HYAAZ</name>
<keyword evidence="2" id="KW-0732">Signal</keyword>
<feature type="compositionally biased region" description="Basic and acidic residues" evidence="1">
    <location>
        <begin position="66"/>
        <end position="98"/>
    </location>
</feature>
<feature type="compositionally biased region" description="Basic and acidic residues" evidence="1">
    <location>
        <begin position="449"/>
        <end position="466"/>
    </location>
</feature>
<feature type="region of interest" description="Disordered" evidence="1">
    <location>
        <begin position="608"/>
        <end position="723"/>
    </location>
</feature>
<dbReference type="RefSeq" id="XP_018027694.1">
    <property type="nucleotide sequence ID" value="XM_018172205.2"/>
</dbReference>
<feature type="region of interest" description="Disordered" evidence="1">
    <location>
        <begin position="59"/>
        <end position="155"/>
    </location>
</feature>
<feature type="compositionally biased region" description="Polar residues" evidence="1">
    <location>
        <begin position="281"/>
        <end position="292"/>
    </location>
</feature>
<protein>
    <submittedName>
        <fullName evidence="4">Triadin</fullName>
    </submittedName>
</protein>